<evidence type="ECO:0000256" key="10">
    <source>
        <dbReference type="RuleBase" id="RU361210"/>
    </source>
</evidence>
<keyword evidence="6 10" id="KW-0697">Rotamase</keyword>
<evidence type="ECO:0000256" key="8">
    <source>
        <dbReference type="ARBA" id="ARBA00023242"/>
    </source>
</evidence>
<evidence type="ECO:0000256" key="9">
    <source>
        <dbReference type="ARBA" id="ARBA00025287"/>
    </source>
</evidence>
<sequence length="391" mass="43711">MVVTTQISPDSPISFGLPLINSPDQHTFVKPVKKINDQNDVQSFLSSQAYFDICTFILQLNIAMCPRKSSHGESKLWRLDTVINVSEPVKQLQELLKQCDAIIDQVPPDTGPRRFGNVSFRKWFEILESQIDGLLQRHIKSSVLGYGKGANSNVSMLEELIPYFMGSFGDKQRLDYGTGHELSFLAFLGSLWKLGAFGNEDNEDGSIARDIVIGIIEPDSYLQVIRRLILTYNLEPAGSHGVWGLDDHSFLPYILGSSQYCPAIDDKDPMPVEGSHPDAPKPSNISNKTVVDKERKINFFFGAIGFIFDVKTGPFWEHSPMLFDISGVRAGWGKINKGMIKMYNVEVLSKLPVSCAALSIWIIIQLGASFRKKRCCHFHSAVENLISLNPK</sequence>
<dbReference type="GO" id="GO:0008160">
    <property type="term" value="F:protein tyrosine phosphatase activator activity"/>
    <property type="evidence" value="ECO:0007669"/>
    <property type="project" value="TreeGrafter"/>
</dbReference>
<dbReference type="InterPro" id="IPR043170">
    <property type="entry name" value="PTPA_C_lid"/>
</dbReference>
<keyword evidence="5 10" id="KW-0963">Cytoplasm</keyword>
<dbReference type="GO" id="GO:0005634">
    <property type="term" value="C:nucleus"/>
    <property type="evidence" value="ECO:0007669"/>
    <property type="project" value="UniProtKB-SubCell"/>
</dbReference>
<dbReference type="FunFam" id="1.20.120.1150:FF:000003">
    <property type="entry name" value="Serine/threonine-protein phosphatase 2A activator"/>
    <property type="match status" value="1"/>
</dbReference>
<evidence type="ECO:0000256" key="7">
    <source>
        <dbReference type="ARBA" id="ARBA00023235"/>
    </source>
</evidence>
<dbReference type="STRING" id="212602.A0A420HE72"/>
<comment type="subcellular location">
    <subcellularLocation>
        <location evidence="3 10">Cytoplasm</location>
    </subcellularLocation>
    <subcellularLocation>
        <location evidence="2">Nucleus</location>
    </subcellularLocation>
</comment>
<dbReference type="GO" id="GO:0005737">
    <property type="term" value="C:cytoplasm"/>
    <property type="evidence" value="ECO:0007669"/>
    <property type="project" value="UniProtKB-SubCell"/>
</dbReference>
<accession>A0A420HE72</accession>
<evidence type="ECO:0000256" key="3">
    <source>
        <dbReference type="ARBA" id="ARBA00004496"/>
    </source>
</evidence>
<keyword evidence="12" id="KW-1185">Reference proteome</keyword>
<gene>
    <name evidence="11" type="ORF">OnM2_087043</name>
</gene>
<keyword evidence="7 10" id="KW-0413">Isomerase</keyword>
<dbReference type="SUPFAM" id="SSF140984">
    <property type="entry name" value="PTPA-like"/>
    <property type="match status" value="1"/>
</dbReference>
<comment type="catalytic activity">
    <reaction evidence="1 10">
        <text>[protein]-peptidylproline (omega=180) = [protein]-peptidylproline (omega=0)</text>
        <dbReference type="Rhea" id="RHEA:16237"/>
        <dbReference type="Rhea" id="RHEA-COMP:10747"/>
        <dbReference type="Rhea" id="RHEA-COMP:10748"/>
        <dbReference type="ChEBI" id="CHEBI:83833"/>
        <dbReference type="ChEBI" id="CHEBI:83834"/>
        <dbReference type="EC" id="5.2.1.8"/>
    </reaction>
</comment>
<keyword evidence="8" id="KW-0539">Nucleus</keyword>
<comment type="caution">
    <text evidence="11">The sequence shown here is derived from an EMBL/GenBank/DDBJ whole genome shotgun (WGS) entry which is preliminary data.</text>
</comment>
<organism evidence="11 12">
    <name type="scientific">Erysiphe neolycopersici</name>
    <dbReference type="NCBI Taxonomy" id="212602"/>
    <lineage>
        <taxon>Eukaryota</taxon>
        <taxon>Fungi</taxon>
        <taxon>Dikarya</taxon>
        <taxon>Ascomycota</taxon>
        <taxon>Pezizomycotina</taxon>
        <taxon>Leotiomycetes</taxon>
        <taxon>Erysiphales</taxon>
        <taxon>Erysiphaceae</taxon>
        <taxon>Erysiphe</taxon>
    </lineage>
</organism>
<evidence type="ECO:0000256" key="5">
    <source>
        <dbReference type="ARBA" id="ARBA00022490"/>
    </source>
</evidence>
<evidence type="ECO:0000256" key="4">
    <source>
        <dbReference type="ARBA" id="ARBA00011019"/>
    </source>
</evidence>
<dbReference type="Pfam" id="PF03095">
    <property type="entry name" value="PTPA"/>
    <property type="match status" value="1"/>
</dbReference>
<dbReference type="InterPro" id="IPR004327">
    <property type="entry name" value="Phstyr_phstse_ac"/>
</dbReference>
<evidence type="ECO:0000256" key="6">
    <source>
        <dbReference type="ARBA" id="ARBA00023110"/>
    </source>
</evidence>
<evidence type="ECO:0000313" key="12">
    <source>
        <dbReference type="Proteomes" id="UP000286134"/>
    </source>
</evidence>
<dbReference type="PANTHER" id="PTHR10012:SF3">
    <property type="entry name" value="SERINE_THREONINE-PROTEIN PHOSPHATASE 2A ACTIVATOR 1"/>
    <property type="match status" value="1"/>
</dbReference>
<evidence type="ECO:0000256" key="2">
    <source>
        <dbReference type="ARBA" id="ARBA00004123"/>
    </source>
</evidence>
<dbReference type="Gene3D" id="1.20.120.1150">
    <property type="match status" value="1"/>
</dbReference>
<dbReference type="AlphaFoldDB" id="A0A420HE72"/>
<dbReference type="EMBL" id="MCFK01008768">
    <property type="protein sequence ID" value="RKF55731.1"/>
    <property type="molecule type" value="Genomic_DNA"/>
</dbReference>
<dbReference type="InterPro" id="IPR037218">
    <property type="entry name" value="PTPA_sf"/>
</dbReference>
<dbReference type="PIRSF" id="PIRSF016325">
    <property type="entry name" value="Phstyr_phstse_ac"/>
    <property type="match status" value="1"/>
</dbReference>
<dbReference type="EC" id="5.2.1.8" evidence="10"/>
<evidence type="ECO:0000256" key="1">
    <source>
        <dbReference type="ARBA" id="ARBA00000971"/>
    </source>
</evidence>
<reference evidence="11 12" key="1">
    <citation type="journal article" date="2018" name="BMC Genomics">
        <title>Comparative genome analyses reveal sequence features reflecting distinct modes of host-adaptation between dicot and monocot powdery mildew.</title>
        <authorList>
            <person name="Wu Y."/>
            <person name="Ma X."/>
            <person name="Pan Z."/>
            <person name="Kale S.D."/>
            <person name="Song Y."/>
            <person name="King H."/>
            <person name="Zhang Q."/>
            <person name="Presley C."/>
            <person name="Deng X."/>
            <person name="Wei C.I."/>
            <person name="Xiao S."/>
        </authorList>
    </citation>
    <scope>NUCLEOTIDE SEQUENCE [LARGE SCALE GENOMIC DNA]</scope>
    <source>
        <strain evidence="11">UMSG2</strain>
    </source>
</reference>
<dbReference type="GO" id="GO:0003755">
    <property type="term" value="F:peptidyl-prolyl cis-trans isomerase activity"/>
    <property type="evidence" value="ECO:0007669"/>
    <property type="project" value="UniProtKB-KW"/>
</dbReference>
<dbReference type="Proteomes" id="UP000286134">
    <property type="component" value="Unassembled WGS sequence"/>
</dbReference>
<dbReference type="GO" id="GO:0000159">
    <property type="term" value="C:protein phosphatase type 2A complex"/>
    <property type="evidence" value="ECO:0007669"/>
    <property type="project" value="TreeGrafter"/>
</dbReference>
<protein>
    <recommendedName>
        <fullName evidence="10">Serine/threonine-protein phosphatase 2A activator</fullName>
        <ecNumber evidence="10">5.2.1.8</ecNumber>
    </recommendedName>
    <alternativeName>
        <fullName evidence="10">Phosphotyrosyl phosphatase activator</fullName>
    </alternativeName>
</protein>
<proteinExistence type="inferred from homology"/>
<comment type="similarity">
    <text evidence="4 10">Belongs to the PTPA-type PPIase family.</text>
</comment>
<dbReference type="OrthoDB" id="16120at2759"/>
<evidence type="ECO:0000313" key="11">
    <source>
        <dbReference type="EMBL" id="RKF55731.1"/>
    </source>
</evidence>
<dbReference type="PANTHER" id="PTHR10012">
    <property type="entry name" value="SERINE/THREONINE-PROTEIN PHOSPHATASE 2A REGULATORY SUBUNIT B"/>
    <property type="match status" value="1"/>
</dbReference>
<name>A0A420HE72_9PEZI</name>
<dbReference type="GO" id="GO:0007052">
    <property type="term" value="P:mitotic spindle organization"/>
    <property type="evidence" value="ECO:0007669"/>
    <property type="project" value="TreeGrafter"/>
</dbReference>
<comment type="function">
    <text evidence="9">PPIases accelerate the folding of proteins. It catalyzes the cis-trans isomerization of proline imidic peptide bonds in oligopeptides. Acts as a regulatory subunit for PP2A-like phosphatases modulating their activity or substrate specificity, probably by inducing a conformational change in the catalytic subunit, a direct target of the PPIase. Can reactivate inactive phosphatase PP2A-phosphatase methylesterase complexes (PP2Ai) in presence of ATP and Mg(2+) by dissociating the inactive form from the complex.</text>
</comment>